<evidence type="ECO:0000259" key="2">
    <source>
        <dbReference type="Pfam" id="PF01619"/>
    </source>
</evidence>
<dbReference type="PANTHER" id="PTHR13914:SF0">
    <property type="entry name" value="PROLINE DEHYDROGENASE 1, MITOCHONDRIAL"/>
    <property type="match status" value="1"/>
</dbReference>
<protein>
    <submittedName>
        <fullName evidence="3">Proline dehydrogenase</fullName>
    </submittedName>
</protein>
<evidence type="ECO:0000313" key="3">
    <source>
        <dbReference type="EMBL" id="NLR92641.1"/>
    </source>
</evidence>
<organism evidence="3 4">
    <name type="scientific">Flammeovirga agarivorans</name>
    <dbReference type="NCBI Taxonomy" id="2726742"/>
    <lineage>
        <taxon>Bacteria</taxon>
        <taxon>Pseudomonadati</taxon>
        <taxon>Bacteroidota</taxon>
        <taxon>Cytophagia</taxon>
        <taxon>Cytophagales</taxon>
        <taxon>Flammeovirgaceae</taxon>
        <taxon>Flammeovirga</taxon>
    </lineage>
</organism>
<keyword evidence="4" id="KW-1185">Reference proteome</keyword>
<proteinExistence type="predicted"/>
<dbReference type="InterPro" id="IPR002872">
    <property type="entry name" value="Proline_DH_dom"/>
</dbReference>
<evidence type="ECO:0000256" key="1">
    <source>
        <dbReference type="ARBA" id="ARBA00023002"/>
    </source>
</evidence>
<dbReference type="AlphaFoldDB" id="A0A7X8XWV8"/>
<dbReference type="SUPFAM" id="SSF51730">
    <property type="entry name" value="FAD-linked oxidoreductase"/>
    <property type="match status" value="1"/>
</dbReference>
<keyword evidence="1" id="KW-0560">Oxidoreductase</keyword>
<dbReference type="Proteomes" id="UP000585050">
    <property type="component" value="Unassembled WGS sequence"/>
</dbReference>
<accession>A0A7X8XWV8</accession>
<reference evidence="3 4" key="1">
    <citation type="submission" date="2020-04" db="EMBL/GenBank/DDBJ databases">
        <title>Flammeovirga sp. SR4, a novel species isolated from seawater.</title>
        <authorList>
            <person name="Wang X."/>
        </authorList>
    </citation>
    <scope>NUCLEOTIDE SEQUENCE [LARGE SCALE GENOMIC DNA]</scope>
    <source>
        <strain evidence="3 4">SR4</strain>
    </source>
</reference>
<dbReference type="InterPro" id="IPR015659">
    <property type="entry name" value="Proline_oxidase"/>
</dbReference>
<dbReference type="GO" id="GO:0010133">
    <property type="term" value="P:L-proline catabolic process to L-glutamate"/>
    <property type="evidence" value="ECO:0007669"/>
    <property type="project" value="TreeGrafter"/>
</dbReference>
<evidence type="ECO:0000313" key="4">
    <source>
        <dbReference type="Proteomes" id="UP000585050"/>
    </source>
</evidence>
<dbReference type="GO" id="GO:0071949">
    <property type="term" value="F:FAD binding"/>
    <property type="evidence" value="ECO:0007669"/>
    <property type="project" value="TreeGrafter"/>
</dbReference>
<dbReference type="EMBL" id="JABAIL010000004">
    <property type="protein sequence ID" value="NLR92641.1"/>
    <property type="molecule type" value="Genomic_DNA"/>
</dbReference>
<dbReference type="GO" id="GO:0004657">
    <property type="term" value="F:proline dehydrogenase activity"/>
    <property type="evidence" value="ECO:0007669"/>
    <property type="project" value="InterPro"/>
</dbReference>
<sequence length="393" mass="44785">MVDTSTVNFQDTKTAFEWRNDAELRKTYALFAMMGSPALVKLGTSALNFAFALRLPIKGIVKKTLFRQFCGGENIEDSANTIGVLGKYNIGSILDYSVEGAETDKSFDQTVEEILKTIEESSKDKNIPFSVFKLTGIAKISLLEKVHAKETLTTDEQEQWEKVVKRVELLCETAYQKDVRIFIDAEETWMQGPVDELALEMMRRFNKEKAIVYNTYQMYLHSKLAQLKEDFERAETEGFILGVKLVRGAYMEKEAARAQKMNYRNPVQPSKEATDKDYDAALEYIMENHKGFALCAGSHNEKSNLLLVELLNRYGITTDHPNFFFAQLFGMSDHISFNLSHAGYNVAKYLPYGPVKEALPYLFRRAEENTSVAGQASRELTLVQNELKRRSQK</sequence>
<feature type="domain" description="Proline dehydrogenase" evidence="2">
    <location>
        <begin position="81"/>
        <end position="377"/>
    </location>
</feature>
<comment type="caution">
    <text evidence="3">The sequence shown here is derived from an EMBL/GenBank/DDBJ whole genome shotgun (WGS) entry which is preliminary data.</text>
</comment>
<name>A0A7X8XWV8_9BACT</name>
<dbReference type="Pfam" id="PF01619">
    <property type="entry name" value="Pro_dh"/>
    <property type="match status" value="1"/>
</dbReference>
<dbReference type="InterPro" id="IPR029041">
    <property type="entry name" value="FAD-linked_oxidoreductase-like"/>
</dbReference>
<dbReference type="RefSeq" id="WP_168883346.1">
    <property type="nucleotide sequence ID" value="NZ_JABAIL010000004.1"/>
</dbReference>
<dbReference type="Gene3D" id="3.20.20.220">
    <property type="match status" value="1"/>
</dbReference>
<gene>
    <name evidence="3" type="ORF">HGP29_15590</name>
</gene>
<dbReference type="PANTHER" id="PTHR13914">
    <property type="entry name" value="PROLINE OXIDASE"/>
    <property type="match status" value="1"/>
</dbReference>